<gene>
    <name evidence="2" type="ORF">g.3755</name>
</gene>
<protein>
    <submittedName>
        <fullName evidence="2">Uncharacterized protein</fullName>
    </submittedName>
</protein>
<reference evidence="2" key="1">
    <citation type="submission" date="2015-11" db="EMBL/GenBank/DDBJ databases">
        <title>De novo transcriptome assembly of four potential Pierce s Disease insect vectors from Arizona vineyards.</title>
        <authorList>
            <person name="Tassone E.E."/>
        </authorList>
    </citation>
    <scope>NUCLEOTIDE SEQUENCE</scope>
</reference>
<accession>A0A1B6LFR5</accession>
<sequence>SMKDAEQAALEDDEISGTPTEEPQIDVETLLAAHEQRKLATYQHESGFSSTSSSSSSSPSRSSRSSLSSPFEEDDTEEVLGVGSPSTVLEKQGPLLRVSP</sequence>
<feature type="compositionally biased region" description="Low complexity" evidence="1">
    <location>
        <begin position="49"/>
        <end position="70"/>
    </location>
</feature>
<dbReference type="AlphaFoldDB" id="A0A1B6LFR5"/>
<feature type="non-terminal residue" evidence="2">
    <location>
        <position position="1"/>
    </location>
</feature>
<feature type="non-terminal residue" evidence="2">
    <location>
        <position position="100"/>
    </location>
</feature>
<organism evidence="2">
    <name type="scientific">Graphocephala atropunctata</name>
    <dbReference type="NCBI Taxonomy" id="36148"/>
    <lineage>
        <taxon>Eukaryota</taxon>
        <taxon>Metazoa</taxon>
        <taxon>Ecdysozoa</taxon>
        <taxon>Arthropoda</taxon>
        <taxon>Hexapoda</taxon>
        <taxon>Insecta</taxon>
        <taxon>Pterygota</taxon>
        <taxon>Neoptera</taxon>
        <taxon>Paraneoptera</taxon>
        <taxon>Hemiptera</taxon>
        <taxon>Auchenorrhyncha</taxon>
        <taxon>Membracoidea</taxon>
        <taxon>Cicadellidae</taxon>
        <taxon>Cicadellinae</taxon>
        <taxon>Cicadellini</taxon>
        <taxon>Graphocephala</taxon>
    </lineage>
</organism>
<dbReference type="EMBL" id="GEBQ01017573">
    <property type="protein sequence ID" value="JAT22404.1"/>
    <property type="molecule type" value="Transcribed_RNA"/>
</dbReference>
<proteinExistence type="predicted"/>
<evidence type="ECO:0000256" key="1">
    <source>
        <dbReference type="SAM" id="MobiDB-lite"/>
    </source>
</evidence>
<feature type="region of interest" description="Disordered" evidence="1">
    <location>
        <begin position="1"/>
        <end position="24"/>
    </location>
</feature>
<name>A0A1B6LFR5_9HEMI</name>
<feature type="region of interest" description="Disordered" evidence="1">
    <location>
        <begin position="37"/>
        <end position="100"/>
    </location>
</feature>
<evidence type="ECO:0000313" key="2">
    <source>
        <dbReference type="EMBL" id="JAT22404.1"/>
    </source>
</evidence>